<dbReference type="SUPFAM" id="SSF54909">
    <property type="entry name" value="Dimeric alpha+beta barrel"/>
    <property type="match status" value="1"/>
</dbReference>
<accession>A0ABN2JF68</accession>
<dbReference type="InterPro" id="IPR036390">
    <property type="entry name" value="WH_DNA-bd_sf"/>
</dbReference>
<dbReference type="InterPro" id="IPR011008">
    <property type="entry name" value="Dimeric_a/b-barrel"/>
</dbReference>
<feature type="domain" description="HTH asnC-type" evidence="4">
    <location>
        <begin position="1"/>
        <end position="62"/>
    </location>
</feature>
<sequence length="154" mass="16420">MDTVNRKIVGHLLRDGRATYADIGDAVGLSAPAVKRRVDLMLARGEIAGFTVRVSPEELGWGVEAYVELFCRGNVSPATLRRDLAAIPEVVRVDTVTGEADAMVQIMAGGMADIERTVEAIRAGGRVDKTRTSLVMTRVIDRPARSGSPTAGEG</sequence>
<evidence type="ECO:0000256" key="3">
    <source>
        <dbReference type="ARBA" id="ARBA00023163"/>
    </source>
</evidence>
<dbReference type="SMART" id="SM00344">
    <property type="entry name" value="HTH_ASNC"/>
    <property type="match status" value="1"/>
</dbReference>
<dbReference type="Pfam" id="PF13404">
    <property type="entry name" value="HTH_AsnC-type"/>
    <property type="match status" value="1"/>
</dbReference>
<dbReference type="InterPro" id="IPR036388">
    <property type="entry name" value="WH-like_DNA-bd_sf"/>
</dbReference>
<proteinExistence type="predicted"/>
<dbReference type="Gene3D" id="1.10.10.10">
    <property type="entry name" value="Winged helix-like DNA-binding domain superfamily/Winged helix DNA-binding domain"/>
    <property type="match status" value="1"/>
</dbReference>
<reference evidence="5 6" key="1">
    <citation type="journal article" date="2019" name="Int. J. Syst. Evol. Microbiol.">
        <title>The Global Catalogue of Microorganisms (GCM) 10K type strain sequencing project: providing services to taxonomists for standard genome sequencing and annotation.</title>
        <authorList>
            <consortium name="The Broad Institute Genomics Platform"/>
            <consortium name="The Broad Institute Genome Sequencing Center for Infectious Disease"/>
            <person name="Wu L."/>
            <person name="Ma J."/>
        </authorList>
    </citation>
    <scope>NUCLEOTIDE SEQUENCE [LARGE SCALE GENOMIC DNA]</scope>
    <source>
        <strain evidence="5 6">JCM 15589</strain>
    </source>
</reference>
<evidence type="ECO:0000313" key="6">
    <source>
        <dbReference type="Proteomes" id="UP001501138"/>
    </source>
</evidence>
<dbReference type="SUPFAM" id="SSF46785">
    <property type="entry name" value="Winged helix' DNA-binding domain"/>
    <property type="match status" value="1"/>
</dbReference>
<evidence type="ECO:0000259" key="4">
    <source>
        <dbReference type="PROSITE" id="PS50956"/>
    </source>
</evidence>
<dbReference type="PRINTS" id="PR00033">
    <property type="entry name" value="HTHASNC"/>
</dbReference>
<keyword evidence="2" id="KW-0238">DNA-binding</keyword>
<protein>
    <submittedName>
        <fullName evidence="5">Lrp/AsnC family transcriptional regulator</fullName>
    </submittedName>
</protein>
<name>A0ABN2JF68_9MICO</name>
<dbReference type="Pfam" id="PF01037">
    <property type="entry name" value="AsnC_trans_reg"/>
    <property type="match status" value="1"/>
</dbReference>
<dbReference type="PROSITE" id="PS50956">
    <property type="entry name" value="HTH_ASNC_2"/>
    <property type="match status" value="1"/>
</dbReference>
<gene>
    <name evidence="5" type="ORF">GCM10009809_20920</name>
</gene>
<dbReference type="EMBL" id="BAAAPM010000003">
    <property type="protein sequence ID" value="GAA1724944.1"/>
    <property type="molecule type" value="Genomic_DNA"/>
</dbReference>
<dbReference type="Gene3D" id="3.30.70.920">
    <property type="match status" value="1"/>
</dbReference>
<dbReference type="InterPro" id="IPR019887">
    <property type="entry name" value="Tscrpt_reg_AsnC/Lrp_C"/>
</dbReference>
<dbReference type="PROSITE" id="PS00519">
    <property type="entry name" value="HTH_ASNC_1"/>
    <property type="match status" value="1"/>
</dbReference>
<dbReference type="PANTHER" id="PTHR30154">
    <property type="entry name" value="LEUCINE-RESPONSIVE REGULATORY PROTEIN"/>
    <property type="match status" value="1"/>
</dbReference>
<keyword evidence="3" id="KW-0804">Transcription</keyword>
<dbReference type="PANTHER" id="PTHR30154:SF45">
    <property type="entry name" value="TRANSCRIPTIONAL REGULATORY PROTEIN (PROBABLY ASNC-FAMILY)-RELATED"/>
    <property type="match status" value="1"/>
</dbReference>
<evidence type="ECO:0000313" key="5">
    <source>
        <dbReference type="EMBL" id="GAA1724944.1"/>
    </source>
</evidence>
<dbReference type="InterPro" id="IPR019888">
    <property type="entry name" value="Tscrpt_reg_AsnC-like"/>
</dbReference>
<dbReference type="InterPro" id="IPR019885">
    <property type="entry name" value="Tscrpt_reg_HTH_AsnC-type_CS"/>
</dbReference>
<dbReference type="InterPro" id="IPR000485">
    <property type="entry name" value="AsnC-type_HTH_dom"/>
</dbReference>
<evidence type="ECO:0000256" key="1">
    <source>
        <dbReference type="ARBA" id="ARBA00023015"/>
    </source>
</evidence>
<evidence type="ECO:0000256" key="2">
    <source>
        <dbReference type="ARBA" id="ARBA00023125"/>
    </source>
</evidence>
<dbReference type="RefSeq" id="WP_344248310.1">
    <property type="nucleotide sequence ID" value="NZ_BAAAPM010000003.1"/>
</dbReference>
<organism evidence="5 6">
    <name type="scientific">Isoptericola hypogeus</name>
    <dbReference type="NCBI Taxonomy" id="300179"/>
    <lineage>
        <taxon>Bacteria</taxon>
        <taxon>Bacillati</taxon>
        <taxon>Actinomycetota</taxon>
        <taxon>Actinomycetes</taxon>
        <taxon>Micrococcales</taxon>
        <taxon>Promicromonosporaceae</taxon>
        <taxon>Isoptericola</taxon>
    </lineage>
</organism>
<keyword evidence="6" id="KW-1185">Reference proteome</keyword>
<comment type="caution">
    <text evidence="5">The sequence shown here is derived from an EMBL/GenBank/DDBJ whole genome shotgun (WGS) entry which is preliminary data.</text>
</comment>
<dbReference type="Proteomes" id="UP001501138">
    <property type="component" value="Unassembled WGS sequence"/>
</dbReference>
<keyword evidence="1" id="KW-0805">Transcription regulation</keyword>